<feature type="chain" id="PRO_5004220321" evidence="4">
    <location>
        <begin position="22"/>
        <end position="294"/>
    </location>
</feature>
<evidence type="ECO:0000256" key="1">
    <source>
        <dbReference type="ARBA" id="ARBA00004418"/>
    </source>
</evidence>
<dbReference type="Gene3D" id="3.40.190.10">
    <property type="entry name" value="Periplasmic binding protein-like II"/>
    <property type="match status" value="1"/>
</dbReference>
<keyword evidence="3 4" id="KW-0732">Signal</keyword>
<comment type="similarity">
    <text evidence="2">Belongs to the bacterial solute-binding protein SsuA/TauA family.</text>
</comment>
<evidence type="ECO:0000256" key="2">
    <source>
        <dbReference type="ARBA" id="ARBA00010742"/>
    </source>
</evidence>
<dbReference type="AlphaFoldDB" id="Q31E10"/>
<accession>Q31E10</accession>
<dbReference type="PANTHER" id="PTHR30024:SF47">
    <property type="entry name" value="TAURINE-BINDING PERIPLASMIC PROTEIN"/>
    <property type="match status" value="1"/>
</dbReference>
<keyword evidence="5" id="KW-0067">ATP-binding</keyword>
<evidence type="ECO:0000256" key="4">
    <source>
        <dbReference type="SAM" id="SignalP"/>
    </source>
</evidence>
<dbReference type="HOGENOM" id="CLU_930423_0_0_6"/>
<reference evidence="5" key="1">
    <citation type="submission" date="2006-07" db="EMBL/GenBank/DDBJ databases">
        <title>Complete sequence of Thiomicrospira crunogena XCL-2.</title>
        <authorList>
            <consortium name="US DOE Joint Genome Institute"/>
            <person name="Copeland A."/>
            <person name="Lucas S."/>
            <person name="Lapidus A."/>
            <person name="Barry K."/>
            <person name="Detter J.C."/>
            <person name="Glavina del Rio T."/>
            <person name="Hammon N."/>
            <person name="Israni S."/>
            <person name="Dalin E."/>
            <person name="Tice H."/>
            <person name="Pitluck S."/>
            <person name="Chain P."/>
            <person name="Malfatti S."/>
            <person name="Shin M."/>
            <person name="Vergez L."/>
            <person name="Schmutz J."/>
            <person name="Larimer F."/>
            <person name="Land M."/>
            <person name="Hauser L."/>
            <person name="Kyrpides N."/>
            <person name="Lykidis A."/>
            <person name="Scott K.M."/>
            <person name="Sievert S."/>
            <person name="Kerfeld C."/>
            <person name="Freyermuth S."/>
            <person name="Dobrinski K."/>
            <person name="Boller A."/>
            <person name="Fitzpatrick K."/>
            <person name="Thoma P."/>
            <person name="Moore J."/>
            <person name="Richardson P."/>
        </authorList>
    </citation>
    <scope>NUCLEOTIDE SEQUENCE</scope>
    <source>
        <strain evidence="5">XCL-2</strain>
    </source>
</reference>
<sequence length="294" mass="33353">MNALKALLISFLVLISGCSSQSEEPLKIITNSWIGYAPLFYAKEQGWLDEHGIKLSTVVSLGESTHIYHSANLDGFTGTQYEFNQAYKKDSTLTPIIMFDRSVGADMVMSNRSLDALRAIPPNHPIDVFLEINSVNYPVFNDFKQRYGLSNQSFNLINNDHLKMQHAITQKDSPSIIVTYAPYNHQLEKQGFKTIASTGEGLDLLVLDALYTNQENYQTHQHQFLALKTLVDRAIQALEQNPQHFYKKVSPYLESASYEEFQESLQTIEWLNGGISPSLIDRINEAQFPIRDLL</sequence>
<protein>
    <submittedName>
        <fullName evidence="5">ATP-binding cassette (ABC) superfamily periplasmic substrate binding component homolog</fullName>
    </submittedName>
</protein>
<dbReference type="GO" id="GO:0042597">
    <property type="term" value="C:periplasmic space"/>
    <property type="evidence" value="ECO:0007669"/>
    <property type="project" value="UniProtKB-SubCell"/>
</dbReference>
<name>Q31E10_HYDCU</name>
<keyword evidence="5" id="KW-0547">Nucleotide-binding</keyword>
<comment type="subcellular location">
    <subcellularLocation>
        <location evidence="1">Periplasm</location>
    </subcellularLocation>
</comment>
<evidence type="ECO:0000256" key="3">
    <source>
        <dbReference type="ARBA" id="ARBA00022729"/>
    </source>
</evidence>
<dbReference type="eggNOG" id="COG0715">
    <property type="taxonomic scope" value="Bacteria"/>
</dbReference>
<dbReference type="SUPFAM" id="SSF53850">
    <property type="entry name" value="Periplasmic binding protein-like II"/>
    <property type="match status" value="1"/>
</dbReference>
<dbReference type="OrthoDB" id="5292144at2"/>
<gene>
    <name evidence="5" type="ordered locus">Tcr_2023</name>
</gene>
<evidence type="ECO:0000313" key="5">
    <source>
        <dbReference type="EMBL" id="ABB42613.1"/>
    </source>
</evidence>
<dbReference type="PANTHER" id="PTHR30024">
    <property type="entry name" value="ALIPHATIC SULFONATES-BINDING PROTEIN-RELATED"/>
    <property type="match status" value="1"/>
</dbReference>
<dbReference type="GO" id="GO:0005524">
    <property type="term" value="F:ATP binding"/>
    <property type="evidence" value="ECO:0007669"/>
    <property type="project" value="UniProtKB-KW"/>
</dbReference>
<dbReference type="EMBL" id="CP000109">
    <property type="protein sequence ID" value="ABB42613.1"/>
    <property type="molecule type" value="Genomic_DNA"/>
</dbReference>
<dbReference type="PROSITE" id="PS51257">
    <property type="entry name" value="PROKAR_LIPOPROTEIN"/>
    <property type="match status" value="1"/>
</dbReference>
<organism evidence="5">
    <name type="scientific">Hydrogenovibrio crunogenus (strain DSM 25203 / XCL-2)</name>
    <name type="common">Thiomicrospira crunogena</name>
    <dbReference type="NCBI Taxonomy" id="317025"/>
    <lineage>
        <taxon>Bacteria</taxon>
        <taxon>Pseudomonadati</taxon>
        <taxon>Pseudomonadota</taxon>
        <taxon>Gammaproteobacteria</taxon>
        <taxon>Thiotrichales</taxon>
        <taxon>Piscirickettsiaceae</taxon>
        <taxon>Hydrogenovibrio</taxon>
    </lineage>
</organism>
<proteinExistence type="inferred from homology"/>
<dbReference type="KEGG" id="tcx:Tcr_2023"/>
<feature type="signal peptide" evidence="4">
    <location>
        <begin position="1"/>
        <end position="21"/>
    </location>
</feature>
<dbReference type="STRING" id="317025.Tcr_2023"/>